<dbReference type="HOGENOM" id="CLU_1264949_0_0_4"/>
<reference evidence="2" key="1">
    <citation type="submission" date="2011-03" db="EMBL/GenBank/DDBJ databases">
        <authorList>
            <person name="Voget S."/>
            <person name="Streit W.R."/>
            <person name="Jaeger K.E."/>
            <person name="Daniel R."/>
        </authorList>
    </citation>
    <scope>NUCLEOTIDE SEQUENCE [LARGE SCALE GENOMIC DNA]</scope>
    <source>
        <strain evidence="2">PG1</strain>
    </source>
</reference>
<dbReference type="AlphaFoldDB" id="A0A0B6S4W4"/>
<evidence type="ECO:0000313" key="1">
    <source>
        <dbReference type="EMBL" id="AJK48330.1"/>
    </source>
</evidence>
<sequence length="210" mass="21905">MTRDAALHGGAPRGPRSRAALGAGAFALLAALAGCATPPPGPPDAAVPDALRGATPEQWQETLNAGGDEVYRCRRVAALDAGAPGEAAGQTLRWRAYGPEATLVDAHGHNVGSIVPGRYFLSYDGSFAVAGTETATIVDANALPWVRYQVHASTNARDGSGGRMTNISTVVRINTRGGLPASDRCRLEGATLYVPYFATYLLYRRAALAQ</sequence>
<keyword evidence="2" id="KW-1185">Reference proteome</keyword>
<name>A0A0B6S4W4_BURPL</name>
<dbReference type="Pfam" id="PF11937">
    <property type="entry name" value="DUF3455"/>
    <property type="match status" value="1"/>
</dbReference>
<dbReference type="Proteomes" id="UP000031838">
    <property type="component" value="Chromosome 2"/>
</dbReference>
<dbReference type="RefSeq" id="WP_226993737.1">
    <property type="nucleotide sequence ID" value="NZ_CP002581.1"/>
</dbReference>
<reference evidence="1 2" key="2">
    <citation type="journal article" date="2016" name="Appl. Microbiol. Biotechnol.">
        <title>Mutations improving production and secretion of extracellular lipase by Burkholderia glumae PG1.</title>
        <authorList>
            <person name="Knapp A."/>
            <person name="Voget S."/>
            <person name="Gao R."/>
            <person name="Zaburannyi N."/>
            <person name="Krysciak D."/>
            <person name="Breuer M."/>
            <person name="Hauer B."/>
            <person name="Streit W.R."/>
            <person name="Muller R."/>
            <person name="Daniel R."/>
            <person name="Jaeger K.E."/>
        </authorList>
    </citation>
    <scope>NUCLEOTIDE SEQUENCE [LARGE SCALE GENOMIC DNA]</scope>
    <source>
        <strain evidence="1 2">PG1</strain>
    </source>
</reference>
<dbReference type="PROSITE" id="PS51257">
    <property type="entry name" value="PROKAR_LIPOPROTEIN"/>
    <property type="match status" value="1"/>
</dbReference>
<evidence type="ECO:0000313" key="2">
    <source>
        <dbReference type="Proteomes" id="UP000031838"/>
    </source>
</evidence>
<gene>
    <name evidence="1" type="ORF">BGL_2c02340</name>
</gene>
<accession>A0A0B6S4W4</accession>
<organism evidence="1 2">
    <name type="scientific">Burkholderia plantarii</name>
    <dbReference type="NCBI Taxonomy" id="41899"/>
    <lineage>
        <taxon>Bacteria</taxon>
        <taxon>Pseudomonadati</taxon>
        <taxon>Pseudomonadota</taxon>
        <taxon>Betaproteobacteria</taxon>
        <taxon>Burkholderiales</taxon>
        <taxon>Burkholderiaceae</taxon>
        <taxon>Burkholderia</taxon>
    </lineage>
</organism>
<evidence type="ECO:0008006" key="3">
    <source>
        <dbReference type="Google" id="ProtNLM"/>
    </source>
</evidence>
<proteinExistence type="predicted"/>
<dbReference type="EMBL" id="CP002581">
    <property type="protein sequence ID" value="AJK48330.1"/>
    <property type="molecule type" value="Genomic_DNA"/>
</dbReference>
<dbReference type="KEGG" id="bgp:BGL_2c02340"/>
<protein>
    <recommendedName>
        <fullName evidence="3">Lipoprotein</fullName>
    </recommendedName>
</protein>
<dbReference type="InterPro" id="IPR021851">
    <property type="entry name" value="DUF3455"/>
</dbReference>